<reference evidence="2" key="1">
    <citation type="submission" date="2024-01" db="EMBL/GenBank/DDBJ databases">
        <authorList>
            <person name="Webb A."/>
        </authorList>
    </citation>
    <scope>NUCLEOTIDE SEQUENCE</scope>
    <source>
        <strain evidence="2">Pm1</strain>
    </source>
</reference>
<evidence type="ECO:0000313" key="2">
    <source>
        <dbReference type="EMBL" id="CAK7935041.1"/>
    </source>
</evidence>
<organism evidence="2 3">
    <name type="scientific">Peronospora matthiolae</name>
    <dbReference type="NCBI Taxonomy" id="2874970"/>
    <lineage>
        <taxon>Eukaryota</taxon>
        <taxon>Sar</taxon>
        <taxon>Stramenopiles</taxon>
        <taxon>Oomycota</taxon>
        <taxon>Peronosporomycetes</taxon>
        <taxon>Peronosporales</taxon>
        <taxon>Peronosporaceae</taxon>
        <taxon>Peronospora</taxon>
    </lineage>
</organism>
<dbReference type="AlphaFoldDB" id="A0AAV1UKL3"/>
<name>A0AAV1UKL3_9STRA</name>
<proteinExistence type="predicted"/>
<gene>
    <name evidence="2" type="ORF">PM001_LOCUS20191</name>
</gene>
<sequence length="738" mass="84204">MRPLSPFVTSLVILHWTSAGPAPANGDPIDFGAQNLSYSPSPLNLSVFIESTGSQLHAPVVGNTYGELQGQEARNGDPFLSTAKLIVSVERAFANPPKQLAAVVEKIDEEAEMIAARAMAAKIAAGYEGRVSAAHQKEEVIGNQLQREMHDDHQRLQLWKRKLVEPGYSYRNDVEVQRFLQRGKKDELAKLFFQLREYPELKERVEAMQRELLGEHPEALPEVLDVWLQLKLIPEDAFVMMPVSTILSEHDFQDDVSNLVIASHVNDWLTYVNKYRSLGHFSDFRVVKLLMEGREMPWMVTMLDLLDRNFGKDELKFQALICEDLRKGVNPAHLHSLNEFSAILNAKDGRIEKSGWLAIASKLESWIDYVDEYNMHANGPFTDNDVITALQTKIRPPDVTNMFLWLRRVPGMENRAKAVLKIKATRRQSKYDEWIEMEKDPKDIFSWTPIGRAADLGPGTDEARWVVILSKFEDWIDYVTKYRATVGEFSDLQIVETLVSKRNSDEAKKIIDHLQSVPDMKELADRLALQLYFYSLLESKSTPAAVFDKIDIAMFQPLSGAPVEKSDWSAVLFELEVWLDYVDVYRRWFGAFSVDEELQVLKSNRQTVEVLVLFNKLRGVPRMKKRAEHLQRRLLEQSTDSFALRAAFSVWIKFNVSPEDVFLMLPFPLTTSGVEAAGKTAKSAIVDYLIGCWMAYVRNYRSPGHEFNHDQVVEVLKKNGHEEAAEEYLHSVKDVPAS</sequence>
<feature type="chain" id="PRO_5043527825" evidence="1">
    <location>
        <begin position="27"/>
        <end position="738"/>
    </location>
</feature>
<accession>A0AAV1UKL3</accession>
<dbReference type="Proteomes" id="UP001162060">
    <property type="component" value="Unassembled WGS sequence"/>
</dbReference>
<keyword evidence="1" id="KW-0732">Signal</keyword>
<evidence type="ECO:0000256" key="1">
    <source>
        <dbReference type="SAM" id="SignalP"/>
    </source>
</evidence>
<dbReference type="EMBL" id="CAKLBY020000221">
    <property type="protein sequence ID" value="CAK7935041.1"/>
    <property type="molecule type" value="Genomic_DNA"/>
</dbReference>
<comment type="caution">
    <text evidence="2">The sequence shown here is derived from an EMBL/GenBank/DDBJ whole genome shotgun (WGS) entry which is preliminary data.</text>
</comment>
<evidence type="ECO:0000313" key="3">
    <source>
        <dbReference type="Proteomes" id="UP001162060"/>
    </source>
</evidence>
<feature type="signal peptide" evidence="1">
    <location>
        <begin position="1"/>
        <end position="26"/>
    </location>
</feature>
<protein>
    <submittedName>
        <fullName evidence="2">Uncharacterized protein</fullName>
    </submittedName>
</protein>